<proteinExistence type="predicted"/>
<comment type="caution">
    <text evidence="1">The sequence shown here is derived from an EMBL/GenBank/DDBJ whole genome shotgun (WGS) entry which is preliminary data.</text>
</comment>
<dbReference type="RefSeq" id="WP_390276474.1">
    <property type="nucleotide sequence ID" value="NZ_JBHRYH010000005.1"/>
</dbReference>
<protein>
    <recommendedName>
        <fullName evidence="3">Hemerythrin-like domain-containing protein</fullName>
    </recommendedName>
</protein>
<keyword evidence="2" id="KW-1185">Reference proteome</keyword>
<dbReference type="Proteomes" id="UP001595636">
    <property type="component" value="Unassembled WGS sequence"/>
</dbReference>
<evidence type="ECO:0000313" key="1">
    <source>
        <dbReference type="EMBL" id="MFC3625070.1"/>
    </source>
</evidence>
<sequence length="233" mass="26262">MASLDGKLAAVASTQRFNLYQSVHKGLRAMLCDMLLALGHCDLYEPEQRRRTLAQLQQVLSLCHCHLQHEDLHLHRAMEARAPGSSSQRDSEHHHHVGEIIALQRMADGVNHLPESELDAGGQALYARFSLFVADNFEHMLHEEQDNMAVLWAHYSDAELVELHDVLVAGIPADEMAHWFRWIVPHIAHSERVAMFHGMRQGMPAEIFAQHLHAAAELLPAQQARKLQQALAA</sequence>
<dbReference type="EMBL" id="JBHRYH010000005">
    <property type="protein sequence ID" value="MFC3625070.1"/>
    <property type="molecule type" value="Genomic_DNA"/>
</dbReference>
<organism evidence="1 2">
    <name type="scientific">Vogesella amnigena</name>
    <dbReference type="NCBI Taxonomy" id="1507449"/>
    <lineage>
        <taxon>Bacteria</taxon>
        <taxon>Pseudomonadati</taxon>
        <taxon>Pseudomonadota</taxon>
        <taxon>Betaproteobacteria</taxon>
        <taxon>Neisseriales</taxon>
        <taxon>Chromobacteriaceae</taxon>
        <taxon>Vogesella</taxon>
    </lineage>
</organism>
<reference evidence="2" key="1">
    <citation type="journal article" date="2019" name="Int. J. Syst. Evol. Microbiol.">
        <title>The Global Catalogue of Microorganisms (GCM) 10K type strain sequencing project: providing services to taxonomists for standard genome sequencing and annotation.</title>
        <authorList>
            <consortium name="The Broad Institute Genomics Platform"/>
            <consortium name="The Broad Institute Genome Sequencing Center for Infectious Disease"/>
            <person name="Wu L."/>
            <person name="Ma J."/>
        </authorList>
    </citation>
    <scope>NUCLEOTIDE SEQUENCE [LARGE SCALE GENOMIC DNA]</scope>
    <source>
        <strain evidence="2">KCTC 42195</strain>
    </source>
</reference>
<name>A0ABV7TRA5_9NEIS</name>
<gene>
    <name evidence="1" type="ORF">ACFOKJ_02790</name>
</gene>
<dbReference type="Gene3D" id="1.20.120.520">
    <property type="entry name" value="nmb1532 protein domain like"/>
    <property type="match status" value="1"/>
</dbReference>
<evidence type="ECO:0008006" key="3">
    <source>
        <dbReference type="Google" id="ProtNLM"/>
    </source>
</evidence>
<accession>A0ABV7TRA5</accession>
<evidence type="ECO:0000313" key="2">
    <source>
        <dbReference type="Proteomes" id="UP001595636"/>
    </source>
</evidence>